<evidence type="ECO:0000313" key="3">
    <source>
        <dbReference type="Proteomes" id="UP000031670"/>
    </source>
</evidence>
<protein>
    <submittedName>
        <fullName evidence="2">Site-specific recombinase</fullName>
    </submittedName>
</protein>
<gene>
    <name evidence="2" type="ORF">JCM19232_6372</name>
</gene>
<dbReference type="GO" id="GO:0003677">
    <property type="term" value="F:DNA binding"/>
    <property type="evidence" value="ECO:0007669"/>
    <property type="project" value="InterPro"/>
</dbReference>
<sequence length="609" mass="70693">MRKKHLSAIKELVEPNDLSVLVSNSVYPKPRWMINESVYDKTWLLSKLGIEISFFEKNKRKSSTCCFKRRTAPNEHLTDKINEPLLIDIQNSLLYLDTTGKITRPFRVIEIVRSVTKLINHANELRQASNKPLARSLDNIRFNELKDYLLSFNVERGDFDRAVEFILERWISKKDIKWSLLKSEFGYTTRKFNSIKYKVLEYLKSKEEGFDSNLGYQREYKNASRKKFDIDFDLYPSESTISNEMSKLESIYTARTAQKYKFQHSPMKLFSSGRAIFDEMVAKEKTPLMPVSICLHSISSALYFVRCYGTALRQYLSDLSKSEEKRIKSLGILLSTSRRYNSKIKCYAYENTEIPPELKNLNITSWIKRDDASSDFSELRNGMSVGMAVRLYTAAMWILLASFSSGRSTSLQTLKRNCFVQSPVDGLFDLVMKIPKSSERIELEEVVRPIPELLYDYGLDFALMVCELEQRRGFIGNESELFLFGSALSYRSVSAAREDGGEVSKHPLGKDYLNNSIDMFMDWSDSPLIGDKRWYPSTHQFRRFFAVLYFNFSDQTGLDELSWFMGHSNLDQTFHYAEVSPDDEWIDEAEATIARIAHHYINSLMAMRL</sequence>
<dbReference type="InterPro" id="IPR011010">
    <property type="entry name" value="DNA_brk_join_enz"/>
</dbReference>
<dbReference type="EMBL" id="BBSA01000004">
    <property type="protein sequence ID" value="GAM62067.1"/>
    <property type="molecule type" value="Genomic_DNA"/>
</dbReference>
<accession>A0A0B8PBW8</accession>
<dbReference type="Proteomes" id="UP000031670">
    <property type="component" value="Unassembled WGS sequence"/>
</dbReference>
<organism evidence="2 3">
    <name type="scientific">Vibrio ishigakensis</name>
    <dbReference type="NCBI Taxonomy" id="1481914"/>
    <lineage>
        <taxon>Bacteria</taxon>
        <taxon>Pseudomonadati</taxon>
        <taxon>Pseudomonadota</taxon>
        <taxon>Gammaproteobacteria</taxon>
        <taxon>Vibrionales</taxon>
        <taxon>Vibrionaceae</taxon>
        <taxon>Vibrio</taxon>
    </lineage>
</organism>
<reference evidence="2 3" key="2">
    <citation type="submission" date="2015-01" db="EMBL/GenBank/DDBJ databases">
        <authorList>
            <consortium name="NBRP consortium"/>
            <person name="Sawabe T."/>
            <person name="Meirelles P."/>
            <person name="Feng G."/>
            <person name="Sayaka M."/>
            <person name="Hattori M."/>
            <person name="Ohkuma M."/>
        </authorList>
    </citation>
    <scope>NUCLEOTIDE SEQUENCE [LARGE SCALE GENOMIC DNA]</scope>
    <source>
        <strain evidence="2 3">JCM19232</strain>
    </source>
</reference>
<comment type="caution">
    <text evidence="2">The sequence shown here is derived from an EMBL/GenBank/DDBJ whole genome shotgun (WGS) entry which is preliminary data.</text>
</comment>
<dbReference type="GO" id="GO:0015074">
    <property type="term" value="P:DNA integration"/>
    <property type="evidence" value="ECO:0007669"/>
    <property type="project" value="InterPro"/>
</dbReference>
<proteinExistence type="predicted"/>
<dbReference type="AlphaFoldDB" id="A0A0B8PBW8"/>
<dbReference type="Gene3D" id="1.10.443.10">
    <property type="entry name" value="Intergrase catalytic core"/>
    <property type="match status" value="1"/>
</dbReference>
<name>A0A0B8PBW8_9VIBR</name>
<dbReference type="InterPro" id="IPR013762">
    <property type="entry name" value="Integrase-like_cat_sf"/>
</dbReference>
<dbReference type="SUPFAM" id="SSF56349">
    <property type="entry name" value="DNA breaking-rejoining enzymes"/>
    <property type="match status" value="1"/>
</dbReference>
<dbReference type="GO" id="GO:0006310">
    <property type="term" value="P:DNA recombination"/>
    <property type="evidence" value="ECO:0007669"/>
    <property type="project" value="UniProtKB-KW"/>
</dbReference>
<evidence type="ECO:0000256" key="1">
    <source>
        <dbReference type="ARBA" id="ARBA00023172"/>
    </source>
</evidence>
<evidence type="ECO:0000313" key="2">
    <source>
        <dbReference type="EMBL" id="GAM62067.1"/>
    </source>
</evidence>
<reference evidence="2 3" key="1">
    <citation type="submission" date="2015-01" db="EMBL/GenBank/DDBJ databases">
        <title>Vibrio sp. C5 JCM 19232 whole genome shotgun sequence.</title>
        <authorList>
            <person name="Sawabe T."/>
            <person name="Meirelles P."/>
            <person name="Feng G."/>
            <person name="Sayaka M."/>
            <person name="Hattori M."/>
            <person name="Ohkuma M."/>
        </authorList>
    </citation>
    <scope>NUCLEOTIDE SEQUENCE [LARGE SCALE GENOMIC DNA]</scope>
    <source>
        <strain evidence="2 3">JCM19232</strain>
    </source>
</reference>
<keyword evidence="1" id="KW-0233">DNA recombination</keyword>